<keyword evidence="4" id="KW-1185">Reference proteome</keyword>
<evidence type="ECO:0000313" key="4">
    <source>
        <dbReference type="Proteomes" id="UP001583177"/>
    </source>
</evidence>
<protein>
    <submittedName>
        <fullName evidence="3">Uncharacterized protein</fullName>
    </submittedName>
</protein>
<gene>
    <name evidence="3" type="ORF">Daus18300_013970</name>
</gene>
<proteinExistence type="predicted"/>
<keyword evidence="1" id="KW-0175">Coiled coil</keyword>
<comment type="caution">
    <text evidence="3">The sequence shown here is derived from an EMBL/GenBank/DDBJ whole genome shotgun (WGS) entry which is preliminary data.</text>
</comment>
<feature type="region of interest" description="Disordered" evidence="2">
    <location>
        <begin position="1"/>
        <end position="33"/>
    </location>
</feature>
<evidence type="ECO:0000313" key="3">
    <source>
        <dbReference type="EMBL" id="KAL1847385.1"/>
    </source>
</evidence>
<dbReference type="EMBL" id="JAWRVE010000244">
    <property type="protein sequence ID" value="KAL1847385.1"/>
    <property type="molecule type" value="Genomic_DNA"/>
</dbReference>
<name>A0ABR3VX29_9PEZI</name>
<feature type="coiled-coil region" evidence="1">
    <location>
        <begin position="86"/>
        <end position="113"/>
    </location>
</feature>
<evidence type="ECO:0000256" key="2">
    <source>
        <dbReference type="SAM" id="MobiDB-lite"/>
    </source>
</evidence>
<organism evidence="3 4">
    <name type="scientific">Diaporthe australafricana</name>
    <dbReference type="NCBI Taxonomy" id="127596"/>
    <lineage>
        <taxon>Eukaryota</taxon>
        <taxon>Fungi</taxon>
        <taxon>Dikarya</taxon>
        <taxon>Ascomycota</taxon>
        <taxon>Pezizomycotina</taxon>
        <taxon>Sordariomycetes</taxon>
        <taxon>Sordariomycetidae</taxon>
        <taxon>Diaporthales</taxon>
        <taxon>Diaporthaceae</taxon>
        <taxon>Diaporthe</taxon>
    </lineage>
</organism>
<feature type="compositionally biased region" description="Polar residues" evidence="2">
    <location>
        <begin position="1"/>
        <end position="32"/>
    </location>
</feature>
<reference evidence="3 4" key="1">
    <citation type="journal article" date="2024" name="IMA Fungus">
        <title>IMA Genome - F19 : A genome assembly and annotation guide to empower mycologists, including annotated draft genome sequences of Ceratocystis pirilliformis, Diaporthe australafricana, Fusarium ophioides, Paecilomyces lecythidis, and Sporothrix stenoceras.</title>
        <authorList>
            <person name="Aylward J."/>
            <person name="Wilson A.M."/>
            <person name="Visagie C.M."/>
            <person name="Spraker J."/>
            <person name="Barnes I."/>
            <person name="Buitendag C."/>
            <person name="Ceriani C."/>
            <person name="Del Mar Angel L."/>
            <person name="du Plessis D."/>
            <person name="Fuchs T."/>
            <person name="Gasser K."/>
            <person name="Kramer D."/>
            <person name="Li W."/>
            <person name="Munsamy K."/>
            <person name="Piso A."/>
            <person name="Price J.L."/>
            <person name="Sonnekus B."/>
            <person name="Thomas C."/>
            <person name="van der Nest A."/>
            <person name="van Dijk A."/>
            <person name="van Heerden A."/>
            <person name="van Vuuren N."/>
            <person name="Yilmaz N."/>
            <person name="Duong T.A."/>
            <person name="van der Merwe N.A."/>
            <person name="Wingfield M.J."/>
            <person name="Wingfield B.D."/>
        </authorList>
    </citation>
    <scope>NUCLEOTIDE SEQUENCE [LARGE SCALE GENOMIC DNA]</scope>
    <source>
        <strain evidence="3 4">CMW 18300</strain>
    </source>
</reference>
<accession>A0ABR3VX29</accession>
<dbReference type="Proteomes" id="UP001583177">
    <property type="component" value="Unassembled WGS sequence"/>
</dbReference>
<evidence type="ECO:0000256" key="1">
    <source>
        <dbReference type="SAM" id="Coils"/>
    </source>
</evidence>
<sequence>MLRHSLPSTATRGLRYASTSRTSADRNSPSRQNLRRVVLTGAFAAVTAVGAITGARLKDEKDVVKQKEKVQEMPIVDRIAMIDTRRAELLRTKEALDKKLERLQQRMSADAAAVARGEQPQRD</sequence>